<accession>A0A919BQQ8</accession>
<feature type="signal peptide" evidence="2">
    <location>
        <begin position="1"/>
        <end position="26"/>
    </location>
</feature>
<protein>
    <submittedName>
        <fullName evidence="3">Uncharacterized protein</fullName>
    </submittedName>
</protein>
<evidence type="ECO:0000313" key="4">
    <source>
        <dbReference type="Proteomes" id="UP000632849"/>
    </source>
</evidence>
<feature type="chain" id="PRO_5037966621" evidence="2">
    <location>
        <begin position="27"/>
        <end position="73"/>
    </location>
</feature>
<keyword evidence="2" id="KW-0732">Signal</keyword>
<dbReference type="Proteomes" id="UP000632849">
    <property type="component" value="Unassembled WGS sequence"/>
</dbReference>
<evidence type="ECO:0000256" key="1">
    <source>
        <dbReference type="SAM" id="MobiDB-lite"/>
    </source>
</evidence>
<reference evidence="3" key="1">
    <citation type="journal article" date="2014" name="Int. J. Syst. Evol. Microbiol.">
        <title>Complete genome sequence of Corynebacterium casei LMG S-19264T (=DSM 44701T), isolated from a smear-ripened cheese.</title>
        <authorList>
            <consortium name="US DOE Joint Genome Institute (JGI-PGF)"/>
            <person name="Walter F."/>
            <person name="Albersmeier A."/>
            <person name="Kalinowski J."/>
            <person name="Ruckert C."/>
        </authorList>
    </citation>
    <scope>NUCLEOTIDE SEQUENCE</scope>
    <source>
        <strain evidence="3">JCM 4122</strain>
    </source>
</reference>
<name>A0A919BQQ8_STRFL</name>
<gene>
    <name evidence="3" type="ORF">GCM10017667_41620</name>
</gene>
<sequence length="73" mass="7056">MTVRRIASLAAGALIVFGATSVAANAADSSSPASPGTVATTPAPAQPEPTPAQGQAEPTPTPTPSVEDVTWGG</sequence>
<dbReference type="RefSeq" id="WP_150226268.1">
    <property type="nucleotide sequence ID" value="NZ_BNBE01000002.1"/>
</dbReference>
<keyword evidence="4" id="KW-1185">Reference proteome</keyword>
<organism evidence="3 4">
    <name type="scientific">Streptomyces filamentosus</name>
    <name type="common">Streptomyces roseosporus</name>
    <dbReference type="NCBI Taxonomy" id="67294"/>
    <lineage>
        <taxon>Bacteria</taxon>
        <taxon>Bacillati</taxon>
        <taxon>Actinomycetota</taxon>
        <taxon>Actinomycetes</taxon>
        <taxon>Kitasatosporales</taxon>
        <taxon>Streptomycetaceae</taxon>
        <taxon>Streptomyces</taxon>
    </lineage>
</organism>
<evidence type="ECO:0000313" key="3">
    <source>
        <dbReference type="EMBL" id="GHG06200.1"/>
    </source>
</evidence>
<feature type="region of interest" description="Disordered" evidence="1">
    <location>
        <begin position="25"/>
        <end position="73"/>
    </location>
</feature>
<evidence type="ECO:0000256" key="2">
    <source>
        <dbReference type="SAM" id="SignalP"/>
    </source>
</evidence>
<dbReference type="EMBL" id="BNBE01000002">
    <property type="protein sequence ID" value="GHG06200.1"/>
    <property type="molecule type" value="Genomic_DNA"/>
</dbReference>
<feature type="compositionally biased region" description="Low complexity" evidence="1">
    <location>
        <begin position="25"/>
        <end position="43"/>
    </location>
</feature>
<dbReference type="GeneID" id="95657068"/>
<reference evidence="3" key="2">
    <citation type="submission" date="2020-09" db="EMBL/GenBank/DDBJ databases">
        <authorList>
            <person name="Sun Q."/>
            <person name="Ohkuma M."/>
        </authorList>
    </citation>
    <scope>NUCLEOTIDE SEQUENCE</scope>
    <source>
        <strain evidence="3">JCM 4122</strain>
    </source>
</reference>
<proteinExistence type="predicted"/>
<dbReference type="AlphaFoldDB" id="A0A919BQQ8"/>
<comment type="caution">
    <text evidence="3">The sequence shown here is derived from an EMBL/GenBank/DDBJ whole genome shotgun (WGS) entry which is preliminary data.</text>
</comment>